<dbReference type="GO" id="GO:0005829">
    <property type="term" value="C:cytosol"/>
    <property type="evidence" value="ECO:0007669"/>
    <property type="project" value="TreeGrafter"/>
</dbReference>
<proteinExistence type="predicted"/>
<dbReference type="PANTHER" id="PTHR45709:SF2">
    <property type="entry name" value="LARGE SUBUNIT GTPASE 1 HOMOLOG"/>
    <property type="match status" value="1"/>
</dbReference>
<reference evidence="6 7" key="1">
    <citation type="journal article" date="2024" name="Nat. Commun.">
        <title>Phylogenomics reveals the evolutionary origins of lichenization in chlorophyte algae.</title>
        <authorList>
            <person name="Puginier C."/>
            <person name="Libourel C."/>
            <person name="Otte J."/>
            <person name="Skaloud P."/>
            <person name="Haon M."/>
            <person name="Grisel S."/>
            <person name="Petersen M."/>
            <person name="Berrin J.G."/>
            <person name="Delaux P.M."/>
            <person name="Dal Grande F."/>
            <person name="Keller J."/>
        </authorList>
    </citation>
    <scope>NUCLEOTIDE SEQUENCE [LARGE SCALE GENOMIC DNA]</scope>
    <source>
        <strain evidence="6 7">SAG 2043</strain>
    </source>
</reference>
<comment type="caution">
    <text evidence="6">The sequence shown here is derived from an EMBL/GenBank/DDBJ whole genome shotgun (WGS) entry which is preliminary data.</text>
</comment>
<evidence type="ECO:0000313" key="6">
    <source>
        <dbReference type="EMBL" id="KAK9810307.1"/>
    </source>
</evidence>
<dbReference type="EMBL" id="JALJOR010000010">
    <property type="protein sequence ID" value="KAK9810307.1"/>
    <property type="molecule type" value="Genomic_DNA"/>
</dbReference>
<evidence type="ECO:0000256" key="4">
    <source>
        <dbReference type="ARBA" id="ARBA00023134"/>
    </source>
</evidence>
<dbReference type="PRINTS" id="PR00326">
    <property type="entry name" value="GTP1OBG"/>
</dbReference>
<dbReference type="InterPro" id="IPR006073">
    <property type="entry name" value="GTP-bd"/>
</dbReference>
<dbReference type="PANTHER" id="PTHR45709">
    <property type="entry name" value="LARGE SUBUNIT GTPASE 1 HOMOLOG-RELATED"/>
    <property type="match status" value="1"/>
</dbReference>
<dbReference type="Gene3D" id="3.40.50.300">
    <property type="entry name" value="P-loop containing nucleotide triphosphate hydrolases"/>
    <property type="match status" value="1"/>
</dbReference>
<dbReference type="InterPro" id="IPR027417">
    <property type="entry name" value="P-loop_NTPase"/>
</dbReference>
<gene>
    <name evidence="6" type="ORF">WJX72_008354</name>
</gene>
<dbReference type="SUPFAM" id="SSF52540">
    <property type="entry name" value="P-loop containing nucleoside triphosphate hydrolases"/>
    <property type="match status" value="1"/>
</dbReference>
<evidence type="ECO:0000256" key="1">
    <source>
        <dbReference type="ARBA" id="ARBA00022490"/>
    </source>
</evidence>
<keyword evidence="7" id="KW-1185">Reference proteome</keyword>
<evidence type="ECO:0000256" key="2">
    <source>
        <dbReference type="ARBA" id="ARBA00022741"/>
    </source>
</evidence>
<dbReference type="GO" id="GO:0003924">
    <property type="term" value="F:GTPase activity"/>
    <property type="evidence" value="ECO:0007669"/>
    <property type="project" value="InterPro"/>
</dbReference>
<protein>
    <recommendedName>
        <fullName evidence="5">G domain-containing protein</fullName>
    </recommendedName>
</protein>
<keyword evidence="1" id="KW-0963">Cytoplasm</keyword>
<sequence>MGKHNGKARTSGLRVGAALANRVKKDSEQGPRRLMVGLTGYPNVGKSSTINALFGSKKTAVAATPGKTKHFQTLNVTERLTLCDCPGLVLAKYAASKAEMVAAEADRELMAGMAAEEAAAPPGAKPKRAAHKFNKKPARTKGLRGLAVEDAGVRYDGAAFAHGKRGGLVRVAADV</sequence>
<dbReference type="InterPro" id="IPR043358">
    <property type="entry name" value="GNL1-like"/>
</dbReference>
<dbReference type="GO" id="GO:0005525">
    <property type="term" value="F:GTP binding"/>
    <property type="evidence" value="ECO:0007669"/>
    <property type="project" value="UniProtKB-KW"/>
</dbReference>
<organism evidence="6 7">
    <name type="scientific">[Myrmecia] bisecta</name>
    <dbReference type="NCBI Taxonomy" id="41462"/>
    <lineage>
        <taxon>Eukaryota</taxon>
        <taxon>Viridiplantae</taxon>
        <taxon>Chlorophyta</taxon>
        <taxon>core chlorophytes</taxon>
        <taxon>Trebouxiophyceae</taxon>
        <taxon>Trebouxiales</taxon>
        <taxon>Trebouxiaceae</taxon>
        <taxon>Myrmecia</taxon>
    </lineage>
</organism>
<name>A0AAW1PPC1_9CHLO</name>
<dbReference type="AlphaFoldDB" id="A0AAW1PPC1"/>
<feature type="domain" description="G" evidence="5">
    <location>
        <begin position="36"/>
        <end position="101"/>
    </location>
</feature>
<keyword evidence="2" id="KW-0547">Nucleotide-binding</keyword>
<evidence type="ECO:0000259" key="5">
    <source>
        <dbReference type="Pfam" id="PF01926"/>
    </source>
</evidence>
<accession>A0AAW1PPC1</accession>
<keyword evidence="4" id="KW-0342">GTP-binding</keyword>
<evidence type="ECO:0000313" key="7">
    <source>
        <dbReference type="Proteomes" id="UP001489004"/>
    </source>
</evidence>
<evidence type="ECO:0000256" key="3">
    <source>
        <dbReference type="ARBA" id="ARBA00022801"/>
    </source>
</evidence>
<dbReference type="Proteomes" id="UP001489004">
    <property type="component" value="Unassembled WGS sequence"/>
</dbReference>
<keyword evidence="3" id="KW-0378">Hydrolase</keyword>
<dbReference type="Pfam" id="PF01926">
    <property type="entry name" value="MMR_HSR1"/>
    <property type="match status" value="1"/>
</dbReference>